<evidence type="ECO:0000313" key="3">
    <source>
        <dbReference type="Proteomes" id="UP000617634"/>
    </source>
</evidence>
<dbReference type="Proteomes" id="UP000617634">
    <property type="component" value="Unassembled WGS sequence"/>
</dbReference>
<keyword evidence="3" id="KW-1185">Reference proteome</keyword>
<dbReference type="RefSeq" id="WP_197159804.1">
    <property type="nucleotide sequence ID" value="NZ_JADZGI010000001.1"/>
</dbReference>
<gene>
    <name evidence="2" type="ORF">I5E68_00570</name>
</gene>
<sequence>MNGAGQTSPQDHAGRARALKAQGRLEEALEHYRLDACLRTQSSVAAHNLASTAGDLSLFEEAAAEAERALSLSRAVPETWLVLARARQGLGHLDEAEQAFAQAIALRADYYDAHHDLAQLRWMRGGELAGATRALDAAIVATHEAQPLVILRSRMDIAAGEPDAAVARLEHALRSAPADPALRLATAQACAAAGRSGAQLSHVVEALRLAPSSTLAASGAVEALLAEGRAEEARDLAERILAHDPRHQGVRALLLTAWRALGDPRGLADYEDTGLIRSLEVATPEGWASREEWLGAVAGVLRARHGFSMHPLGQSLRFGSQTQEDLSRSNDPVIAGLFLEIRRTVSRYIAELGPGSDPTRARAPSPERWRFTGAWSVLLRAGGYHVDHVHPEGWISSALHVETPAASAEPPQGWLAFGRPGIATRPEMAPLHRIRPKAGNLVLFPSYCWHGTEHFRGEEDRLSLAFDVVPI</sequence>
<dbReference type="Gene3D" id="1.25.40.10">
    <property type="entry name" value="Tetratricopeptide repeat domain"/>
    <property type="match status" value="2"/>
</dbReference>
<reference evidence="2" key="1">
    <citation type="submission" date="2020-11" db="EMBL/GenBank/DDBJ databases">
        <title>Novosphingobium aureum sp. nov., a marine bacterium isolated from sediment of a salt flat.</title>
        <authorList>
            <person name="Yoo Y."/>
            <person name="Kim J.-J."/>
        </authorList>
    </citation>
    <scope>NUCLEOTIDE SEQUENCE</scope>
    <source>
        <strain evidence="2">YJ-S2-02</strain>
    </source>
</reference>
<organism evidence="2 3">
    <name type="scientific">Novosphingobium aureum</name>
    <dbReference type="NCBI Taxonomy" id="2792964"/>
    <lineage>
        <taxon>Bacteria</taxon>
        <taxon>Pseudomonadati</taxon>
        <taxon>Pseudomonadota</taxon>
        <taxon>Alphaproteobacteria</taxon>
        <taxon>Sphingomonadales</taxon>
        <taxon>Sphingomonadaceae</taxon>
        <taxon>Novosphingobium</taxon>
    </lineage>
</organism>
<dbReference type="InterPro" id="IPR012668">
    <property type="entry name" value="CHP02466"/>
</dbReference>
<dbReference type="SMART" id="SM00028">
    <property type="entry name" value="TPR"/>
    <property type="match status" value="3"/>
</dbReference>
<evidence type="ECO:0000313" key="2">
    <source>
        <dbReference type="EMBL" id="MBH0111442.1"/>
    </source>
</evidence>
<dbReference type="Gene3D" id="2.60.120.620">
    <property type="entry name" value="q2cbj1_9rhob like domain"/>
    <property type="match status" value="1"/>
</dbReference>
<dbReference type="PROSITE" id="PS50005">
    <property type="entry name" value="TPR"/>
    <property type="match status" value="1"/>
</dbReference>
<dbReference type="Pfam" id="PF13181">
    <property type="entry name" value="TPR_8"/>
    <property type="match status" value="1"/>
</dbReference>
<evidence type="ECO:0000256" key="1">
    <source>
        <dbReference type="PROSITE-ProRule" id="PRU00339"/>
    </source>
</evidence>
<dbReference type="SUPFAM" id="SSF48452">
    <property type="entry name" value="TPR-like"/>
    <property type="match status" value="1"/>
</dbReference>
<evidence type="ECO:0008006" key="4">
    <source>
        <dbReference type="Google" id="ProtNLM"/>
    </source>
</evidence>
<comment type="caution">
    <text evidence="2">The sequence shown here is derived from an EMBL/GenBank/DDBJ whole genome shotgun (WGS) entry which is preliminary data.</text>
</comment>
<proteinExistence type="predicted"/>
<name>A0A931MJ48_9SPHN</name>
<dbReference type="PANTHER" id="PTHR12558">
    <property type="entry name" value="CELL DIVISION CYCLE 16,23,27"/>
    <property type="match status" value="1"/>
</dbReference>
<keyword evidence="1" id="KW-0802">TPR repeat</keyword>
<dbReference type="PANTHER" id="PTHR12558:SF13">
    <property type="entry name" value="CELL DIVISION CYCLE PROTEIN 27 HOMOLOG"/>
    <property type="match status" value="1"/>
</dbReference>
<protein>
    <recommendedName>
        <fullName evidence="4">Tetratricopeptide repeat protein</fullName>
    </recommendedName>
</protein>
<dbReference type="AlphaFoldDB" id="A0A931MJ48"/>
<accession>A0A931MJ48</accession>
<feature type="repeat" description="TPR" evidence="1">
    <location>
        <begin position="77"/>
        <end position="110"/>
    </location>
</feature>
<dbReference type="EMBL" id="JADZGI010000001">
    <property type="protein sequence ID" value="MBH0111442.1"/>
    <property type="molecule type" value="Genomic_DNA"/>
</dbReference>
<dbReference type="Pfam" id="PF13759">
    <property type="entry name" value="2OG-FeII_Oxy_5"/>
    <property type="match status" value="1"/>
</dbReference>
<dbReference type="InterPro" id="IPR011990">
    <property type="entry name" value="TPR-like_helical_dom_sf"/>
</dbReference>
<dbReference type="InterPro" id="IPR019734">
    <property type="entry name" value="TPR_rpt"/>
</dbReference>